<proteinExistence type="predicted"/>
<evidence type="ECO:0000313" key="5">
    <source>
        <dbReference type="Proteomes" id="UP000076510"/>
    </source>
</evidence>
<organism evidence="4 5">
    <name type="scientific">Rossellomorea marisflavi</name>
    <dbReference type="NCBI Taxonomy" id="189381"/>
    <lineage>
        <taxon>Bacteria</taxon>
        <taxon>Bacillati</taxon>
        <taxon>Bacillota</taxon>
        <taxon>Bacilli</taxon>
        <taxon>Bacillales</taxon>
        <taxon>Bacillaceae</taxon>
        <taxon>Rossellomorea</taxon>
    </lineage>
</organism>
<protein>
    <submittedName>
        <fullName evidence="4">GNAT family acetyltransferase</fullName>
    </submittedName>
</protein>
<dbReference type="PANTHER" id="PTHR43877:SF2">
    <property type="entry name" value="AMINOALKYLPHOSPHONATE N-ACETYLTRANSFERASE-RELATED"/>
    <property type="match status" value="1"/>
</dbReference>
<dbReference type="InterPro" id="IPR050832">
    <property type="entry name" value="Bact_Acetyltransf"/>
</dbReference>
<dbReference type="CDD" id="cd04301">
    <property type="entry name" value="NAT_SF"/>
    <property type="match status" value="1"/>
</dbReference>
<dbReference type="RefSeq" id="WP_048005123.1">
    <property type="nucleotide sequence ID" value="NZ_CP047095.1"/>
</dbReference>
<reference evidence="5" key="1">
    <citation type="submission" date="2016-01" db="EMBL/GenBank/DDBJ databases">
        <title>Whole genome sequencing of Bhargavaea cecembensis T14.</title>
        <authorList>
            <person name="Hong K.W."/>
        </authorList>
    </citation>
    <scope>NUCLEOTIDE SEQUENCE [LARGE SCALE GENOMIC DNA]</scope>
    <source>
        <strain evidence="5">M19</strain>
    </source>
</reference>
<dbReference type="PROSITE" id="PS51186">
    <property type="entry name" value="GNAT"/>
    <property type="match status" value="1"/>
</dbReference>
<dbReference type="EMBL" id="LQQY01000009">
    <property type="protein sequence ID" value="KZE50656.1"/>
    <property type="molecule type" value="Genomic_DNA"/>
</dbReference>
<keyword evidence="1 4" id="KW-0808">Transferase</keyword>
<evidence type="ECO:0000256" key="1">
    <source>
        <dbReference type="ARBA" id="ARBA00022679"/>
    </source>
</evidence>
<accession>A0A0J5SIJ4</accession>
<name>A0A0J5SIJ4_9BACI</name>
<keyword evidence="2" id="KW-0012">Acyltransferase</keyword>
<dbReference type="Pfam" id="PF00583">
    <property type="entry name" value="Acetyltransf_1"/>
    <property type="match status" value="1"/>
</dbReference>
<dbReference type="Gene3D" id="3.40.630.30">
    <property type="match status" value="1"/>
</dbReference>
<dbReference type="InterPro" id="IPR000182">
    <property type="entry name" value="GNAT_dom"/>
</dbReference>
<comment type="caution">
    <text evidence="4">The sequence shown here is derived from an EMBL/GenBank/DDBJ whole genome shotgun (WGS) entry which is preliminary data.</text>
</comment>
<dbReference type="PATRIC" id="fig|189381.10.peg.3032"/>
<evidence type="ECO:0000313" key="4">
    <source>
        <dbReference type="EMBL" id="KZE50656.1"/>
    </source>
</evidence>
<dbReference type="PANTHER" id="PTHR43877">
    <property type="entry name" value="AMINOALKYLPHOSPHONATE N-ACETYLTRANSFERASE-RELATED-RELATED"/>
    <property type="match status" value="1"/>
</dbReference>
<dbReference type="Proteomes" id="UP000076510">
    <property type="component" value="Unassembled WGS sequence"/>
</dbReference>
<feature type="domain" description="N-acetyltransferase" evidence="3">
    <location>
        <begin position="1"/>
        <end position="143"/>
    </location>
</feature>
<dbReference type="InterPro" id="IPR016181">
    <property type="entry name" value="Acyl_CoA_acyltransferase"/>
</dbReference>
<evidence type="ECO:0000259" key="3">
    <source>
        <dbReference type="PROSITE" id="PS51186"/>
    </source>
</evidence>
<evidence type="ECO:0000256" key="2">
    <source>
        <dbReference type="ARBA" id="ARBA00023315"/>
    </source>
</evidence>
<dbReference type="AlphaFoldDB" id="A0A0J5SIJ4"/>
<dbReference type="SUPFAM" id="SSF55729">
    <property type="entry name" value="Acyl-CoA N-acyltransferases (Nat)"/>
    <property type="match status" value="1"/>
</dbReference>
<gene>
    <name evidence="4" type="ORF">AV649_14755</name>
</gene>
<dbReference type="GO" id="GO:0016747">
    <property type="term" value="F:acyltransferase activity, transferring groups other than amino-acyl groups"/>
    <property type="evidence" value="ECO:0007669"/>
    <property type="project" value="InterPro"/>
</dbReference>
<sequence length="143" mass="15923">MIRNAQMKDYGSLTVLMGYLGYPATSEQMHARLERIVEKEDHYTLVAELDGRVVGMIGFHTGYLYTQDEMYARVIALVVDPSIRNKGIGGELLKEAETLAKSLGATGMGLNSGNRTEREDAHRFYERVGYTAKSTGFVKSLHS</sequence>